<dbReference type="RefSeq" id="WP_344476447.1">
    <property type="nucleotide sequence ID" value="NZ_BAAAQX010000008.1"/>
</dbReference>
<dbReference type="PANTHER" id="PTHR33164">
    <property type="entry name" value="TRANSCRIPTIONAL REGULATOR, MARR FAMILY"/>
    <property type="match status" value="1"/>
</dbReference>
<proteinExistence type="predicted"/>
<sequence>MDIVEVTPASVQQRLRALHGAVERINRQVSERMGINRTDLQCLELIARHGPTPAGEIAKLMRLPTGTMTTVIDRVERAGLAVRQRSASDRRRVLVSLTDQGALRLLAMYAPLMATSAQNLSRYDAAELAVIDDFLRTSVQLTEQYSPPEPD</sequence>
<accession>A0ABN3CGS2</accession>
<name>A0ABN3CGS2_9ACTN</name>
<dbReference type="InterPro" id="IPR039422">
    <property type="entry name" value="MarR/SlyA-like"/>
</dbReference>
<protein>
    <submittedName>
        <fullName evidence="2">MarR family transcriptional regulator</fullName>
    </submittedName>
</protein>
<dbReference type="EMBL" id="BAAAQX010000008">
    <property type="protein sequence ID" value="GAA2208376.1"/>
    <property type="molecule type" value="Genomic_DNA"/>
</dbReference>
<dbReference type="PANTHER" id="PTHR33164:SF106">
    <property type="entry name" value="TRANSCRIPTIONAL REGULATORY PROTEIN"/>
    <property type="match status" value="1"/>
</dbReference>
<dbReference type="InterPro" id="IPR036390">
    <property type="entry name" value="WH_DNA-bd_sf"/>
</dbReference>
<dbReference type="SMART" id="SM00347">
    <property type="entry name" value="HTH_MARR"/>
    <property type="match status" value="1"/>
</dbReference>
<gene>
    <name evidence="2" type="ORF">GCM10009850_038340</name>
</gene>
<dbReference type="PROSITE" id="PS50995">
    <property type="entry name" value="HTH_MARR_2"/>
    <property type="match status" value="1"/>
</dbReference>
<dbReference type="CDD" id="cd00090">
    <property type="entry name" value="HTH_ARSR"/>
    <property type="match status" value="1"/>
</dbReference>
<dbReference type="Proteomes" id="UP001499843">
    <property type="component" value="Unassembled WGS sequence"/>
</dbReference>
<evidence type="ECO:0000259" key="1">
    <source>
        <dbReference type="PROSITE" id="PS50995"/>
    </source>
</evidence>
<dbReference type="Gene3D" id="1.10.10.10">
    <property type="entry name" value="Winged helix-like DNA-binding domain superfamily/Winged helix DNA-binding domain"/>
    <property type="match status" value="1"/>
</dbReference>
<evidence type="ECO:0000313" key="2">
    <source>
        <dbReference type="EMBL" id="GAA2208376.1"/>
    </source>
</evidence>
<dbReference type="InterPro" id="IPR036388">
    <property type="entry name" value="WH-like_DNA-bd_sf"/>
</dbReference>
<organism evidence="2 3">
    <name type="scientific">Nonomuraea monospora</name>
    <dbReference type="NCBI Taxonomy" id="568818"/>
    <lineage>
        <taxon>Bacteria</taxon>
        <taxon>Bacillati</taxon>
        <taxon>Actinomycetota</taxon>
        <taxon>Actinomycetes</taxon>
        <taxon>Streptosporangiales</taxon>
        <taxon>Streptosporangiaceae</taxon>
        <taxon>Nonomuraea</taxon>
    </lineage>
</organism>
<dbReference type="Pfam" id="PF01047">
    <property type="entry name" value="MarR"/>
    <property type="match status" value="1"/>
</dbReference>
<dbReference type="SUPFAM" id="SSF46785">
    <property type="entry name" value="Winged helix' DNA-binding domain"/>
    <property type="match status" value="1"/>
</dbReference>
<dbReference type="InterPro" id="IPR000835">
    <property type="entry name" value="HTH_MarR-typ"/>
</dbReference>
<dbReference type="InterPro" id="IPR011991">
    <property type="entry name" value="ArsR-like_HTH"/>
</dbReference>
<comment type="caution">
    <text evidence="2">The sequence shown here is derived from an EMBL/GenBank/DDBJ whole genome shotgun (WGS) entry which is preliminary data.</text>
</comment>
<reference evidence="2 3" key="1">
    <citation type="journal article" date="2019" name="Int. J. Syst. Evol. Microbiol.">
        <title>The Global Catalogue of Microorganisms (GCM) 10K type strain sequencing project: providing services to taxonomists for standard genome sequencing and annotation.</title>
        <authorList>
            <consortium name="The Broad Institute Genomics Platform"/>
            <consortium name="The Broad Institute Genome Sequencing Center for Infectious Disease"/>
            <person name="Wu L."/>
            <person name="Ma J."/>
        </authorList>
    </citation>
    <scope>NUCLEOTIDE SEQUENCE [LARGE SCALE GENOMIC DNA]</scope>
    <source>
        <strain evidence="2 3">JCM 16114</strain>
    </source>
</reference>
<feature type="domain" description="HTH marR-type" evidence="1">
    <location>
        <begin position="1"/>
        <end position="140"/>
    </location>
</feature>
<keyword evidence="3" id="KW-1185">Reference proteome</keyword>
<evidence type="ECO:0000313" key="3">
    <source>
        <dbReference type="Proteomes" id="UP001499843"/>
    </source>
</evidence>